<dbReference type="GO" id="GO:0005506">
    <property type="term" value="F:iron ion binding"/>
    <property type="evidence" value="ECO:0007669"/>
    <property type="project" value="InterPro"/>
</dbReference>
<accession>A0A9D4VFK5</accession>
<evidence type="ECO:0000256" key="9">
    <source>
        <dbReference type="SAM" id="Phobius"/>
    </source>
</evidence>
<evidence type="ECO:0000256" key="2">
    <source>
        <dbReference type="ARBA" id="ARBA00010617"/>
    </source>
</evidence>
<feature type="transmembrane region" description="Helical" evidence="9">
    <location>
        <begin position="244"/>
        <end position="263"/>
    </location>
</feature>
<keyword evidence="7" id="KW-0408">Iron</keyword>
<feature type="transmembrane region" description="Helical" evidence="9">
    <location>
        <begin position="6"/>
        <end position="29"/>
    </location>
</feature>
<dbReference type="Gene3D" id="1.10.630.10">
    <property type="entry name" value="Cytochrome P450"/>
    <property type="match status" value="1"/>
</dbReference>
<evidence type="ECO:0000256" key="5">
    <source>
        <dbReference type="ARBA" id="ARBA00022989"/>
    </source>
</evidence>
<evidence type="ECO:0000256" key="3">
    <source>
        <dbReference type="ARBA" id="ARBA00022692"/>
    </source>
</evidence>
<keyword evidence="5 9" id="KW-1133">Transmembrane helix</keyword>
<protein>
    <recommendedName>
        <fullName evidence="12">Cytochrome P450</fullName>
    </recommendedName>
</protein>
<evidence type="ECO:0000313" key="11">
    <source>
        <dbReference type="Proteomes" id="UP000886520"/>
    </source>
</evidence>
<dbReference type="OrthoDB" id="1372046at2759"/>
<dbReference type="GO" id="GO:0004497">
    <property type="term" value="F:monooxygenase activity"/>
    <property type="evidence" value="ECO:0007669"/>
    <property type="project" value="InterPro"/>
</dbReference>
<reference evidence="10" key="1">
    <citation type="submission" date="2021-01" db="EMBL/GenBank/DDBJ databases">
        <title>Adiantum capillus-veneris genome.</title>
        <authorList>
            <person name="Fang Y."/>
            <person name="Liao Q."/>
        </authorList>
    </citation>
    <scope>NUCLEOTIDE SEQUENCE</scope>
    <source>
        <strain evidence="10">H3</strain>
        <tissue evidence="10">Leaf</tissue>
    </source>
</reference>
<evidence type="ECO:0000256" key="8">
    <source>
        <dbReference type="ARBA" id="ARBA00023136"/>
    </source>
</evidence>
<gene>
    <name evidence="10" type="ORF">GOP47_0000757</name>
</gene>
<keyword evidence="6" id="KW-0560">Oxidoreductase</keyword>
<dbReference type="EMBL" id="JABFUD020000001">
    <property type="protein sequence ID" value="KAI5084588.1"/>
    <property type="molecule type" value="Genomic_DNA"/>
</dbReference>
<dbReference type="Pfam" id="PF00067">
    <property type="entry name" value="p450"/>
    <property type="match status" value="1"/>
</dbReference>
<keyword evidence="3 9" id="KW-0812">Transmembrane</keyword>
<evidence type="ECO:0000256" key="4">
    <source>
        <dbReference type="ARBA" id="ARBA00022723"/>
    </source>
</evidence>
<dbReference type="Proteomes" id="UP000886520">
    <property type="component" value="Chromosome 1"/>
</dbReference>
<comment type="subcellular location">
    <subcellularLocation>
        <location evidence="1">Membrane</location>
        <topology evidence="1">Single-pass membrane protein</topology>
    </subcellularLocation>
</comment>
<name>A0A9D4VFK5_ADICA</name>
<dbReference type="AlphaFoldDB" id="A0A9D4VFK5"/>
<keyword evidence="11" id="KW-1185">Reference proteome</keyword>
<evidence type="ECO:0000256" key="6">
    <source>
        <dbReference type="ARBA" id="ARBA00023002"/>
    </source>
</evidence>
<evidence type="ECO:0000256" key="7">
    <source>
        <dbReference type="ARBA" id="ARBA00023004"/>
    </source>
</evidence>
<keyword evidence="8 9" id="KW-0472">Membrane</keyword>
<comment type="caution">
    <text evidence="10">The sequence shown here is derived from an EMBL/GenBank/DDBJ whole genome shotgun (WGS) entry which is preliminary data.</text>
</comment>
<dbReference type="PANTHER" id="PTHR24286:SF194">
    <property type="entry name" value="STEROID (22S)-HYDROXYLASE"/>
    <property type="match status" value="1"/>
</dbReference>
<evidence type="ECO:0008006" key="12">
    <source>
        <dbReference type="Google" id="ProtNLM"/>
    </source>
</evidence>
<evidence type="ECO:0000256" key="1">
    <source>
        <dbReference type="ARBA" id="ARBA00004167"/>
    </source>
</evidence>
<feature type="transmembrane region" description="Helical" evidence="9">
    <location>
        <begin position="218"/>
        <end position="238"/>
    </location>
</feature>
<keyword evidence="4" id="KW-0479">Metal-binding</keyword>
<dbReference type="PANTHER" id="PTHR24286">
    <property type="entry name" value="CYTOCHROME P450 26"/>
    <property type="match status" value="1"/>
</dbReference>
<dbReference type="GO" id="GO:0016705">
    <property type="term" value="F:oxidoreductase activity, acting on paired donors, with incorporation or reduction of molecular oxygen"/>
    <property type="evidence" value="ECO:0007669"/>
    <property type="project" value="InterPro"/>
</dbReference>
<dbReference type="GO" id="GO:0020037">
    <property type="term" value="F:heme binding"/>
    <property type="evidence" value="ECO:0007669"/>
    <property type="project" value="InterPro"/>
</dbReference>
<dbReference type="GO" id="GO:0016132">
    <property type="term" value="P:brassinosteroid biosynthetic process"/>
    <property type="evidence" value="ECO:0007669"/>
    <property type="project" value="TreeGrafter"/>
</dbReference>
<dbReference type="InterPro" id="IPR036396">
    <property type="entry name" value="Cyt_P450_sf"/>
</dbReference>
<proteinExistence type="inferred from homology"/>
<sequence>MATWVVGVVVLLLLASVGTIWWAVHAWWWDVKYRVKSRRRRLPPGSMGWPLLGESLHLVFRLHSSSSSIKPAPFFDQRQARFGPIFKSHLFGEPVVVLTSSSINTFVLQKEGVLFKSAYPASFVGMMGKFSLMTAHGPVHARLRRQIMRIIGSASLPHYVSEIEENILARLSTWENAPSIFLHKEACMMSFDLVVKRLIGLSTKDDKVQLMMQHFNNFIVALISLPINIPGTSFNVGLKEANTFAIGFPYYLSMIMVVGLCLATCTQDQLIYPIVSTSLSII</sequence>
<dbReference type="GO" id="GO:0016020">
    <property type="term" value="C:membrane"/>
    <property type="evidence" value="ECO:0007669"/>
    <property type="project" value="UniProtKB-SubCell"/>
</dbReference>
<comment type="similarity">
    <text evidence="2">Belongs to the cytochrome P450 family.</text>
</comment>
<dbReference type="GO" id="GO:0010268">
    <property type="term" value="P:brassinosteroid homeostasis"/>
    <property type="evidence" value="ECO:0007669"/>
    <property type="project" value="TreeGrafter"/>
</dbReference>
<dbReference type="SUPFAM" id="SSF48264">
    <property type="entry name" value="Cytochrome P450"/>
    <property type="match status" value="1"/>
</dbReference>
<dbReference type="InterPro" id="IPR001128">
    <property type="entry name" value="Cyt_P450"/>
</dbReference>
<organism evidence="10 11">
    <name type="scientific">Adiantum capillus-veneris</name>
    <name type="common">Maidenhair fern</name>
    <dbReference type="NCBI Taxonomy" id="13818"/>
    <lineage>
        <taxon>Eukaryota</taxon>
        <taxon>Viridiplantae</taxon>
        <taxon>Streptophyta</taxon>
        <taxon>Embryophyta</taxon>
        <taxon>Tracheophyta</taxon>
        <taxon>Polypodiopsida</taxon>
        <taxon>Polypodiidae</taxon>
        <taxon>Polypodiales</taxon>
        <taxon>Pteridineae</taxon>
        <taxon>Pteridaceae</taxon>
        <taxon>Vittarioideae</taxon>
        <taxon>Adiantum</taxon>
    </lineage>
</organism>
<dbReference type="GO" id="GO:0016125">
    <property type="term" value="P:sterol metabolic process"/>
    <property type="evidence" value="ECO:0007669"/>
    <property type="project" value="TreeGrafter"/>
</dbReference>
<evidence type="ECO:0000313" key="10">
    <source>
        <dbReference type="EMBL" id="KAI5084588.1"/>
    </source>
</evidence>